<evidence type="ECO:0000313" key="2">
    <source>
        <dbReference type="Proteomes" id="UP000316621"/>
    </source>
</evidence>
<sequence>MSKISNSINNEHHCWAILFNCIRKSIQKNIKISHKTPQFPNSQQTCSRFSSSHGGVPISSPHIKAAHISSSDVNNIKKEDLFTSIPVRAYFMFSRIDFKGLMADNQANLIPQTSGMTNYALLKFGDCDSSPPQVVL</sequence>
<keyword evidence="2" id="KW-1185">Reference proteome</keyword>
<dbReference type="Gramene" id="RZC54854">
    <property type="protein sequence ID" value="RZC54854"/>
    <property type="gene ID" value="C5167_013707"/>
</dbReference>
<proteinExistence type="predicted"/>
<dbReference type="AlphaFoldDB" id="A0A4Y7J144"/>
<dbReference type="EMBL" id="CM010717">
    <property type="protein sequence ID" value="RZC54854.1"/>
    <property type="molecule type" value="Genomic_DNA"/>
</dbReference>
<evidence type="ECO:0000313" key="1">
    <source>
        <dbReference type="EMBL" id="RZC54854.1"/>
    </source>
</evidence>
<gene>
    <name evidence="1" type="ORF">C5167_013707</name>
</gene>
<organism evidence="1 2">
    <name type="scientific">Papaver somniferum</name>
    <name type="common">Opium poppy</name>
    <dbReference type="NCBI Taxonomy" id="3469"/>
    <lineage>
        <taxon>Eukaryota</taxon>
        <taxon>Viridiplantae</taxon>
        <taxon>Streptophyta</taxon>
        <taxon>Embryophyta</taxon>
        <taxon>Tracheophyta</taxon>
        <taxon>Spermatophyta</taxon>
        <taxon>Magnoliopsida</taxon>
        <taxon>Ranunculales</taxon>
        <taxon>Papaveraceae</taxon>
        <taxon>Papaveroideae</taxon>
        <taxon>Papaver</taxon>
    </lineage>
</organism>
<dbReference type="Proteomes" id="UP000316621">
    <property type="component" value="Chromosome 3"/>
</dbReference>
<name>A0A4Y7J144_PAPSO</name>
<reference evidence="1 2" key="1">
    <citation type="journal article" date="2018" name="Science">
        <title>The opium poppy genome and morphinan production.</title>
        <authorList>
            <person name="Guo L."/>
            <person name="Winzer T."/>
            <person name="Yang X."/>
            <person name="Li Y."/>
            <person name="Ning Z."/>
            <person name="He Z."/>
            <person name="Teodor R."/>
            <person name="Lu Y."/>
            <person name="Bowser T.A."/>
            <person name="Graham I.A."/>
            <person name="Ye K."/>
        </authorList>
    </citation>
    <scope>NUCLEOTIDE SEQUENCE [LARGE SCALE GENOMIC DNA]</scope>
    <source>
        <strain evidence="2">cv. HN1</strain>
        <tissue evidence="1">Leaves</tissue>
    </source>
</reference>
<accession>A0A4Y7J144</accession>
<protein>
    <submittedName>
        <fullName evidence="1">Uncharacterized protein</fullName>
    </submittedName>
</protein>